<keyword evidence="1" id="KW-0472">Membrane</keyword>
<protein>
    <recommendedName>
        <fullName evidence="4">PAP2 superfamily protein</fullName>
    </recommendedName>
</protein>
<feature type="transmembrane region" description="Helical" evidence="1">
    <location>
        <begin position="117"/>
        <end position="138"/>
    </location>
</feature>
<evidence type="ECO:0008006" key="4">
    <source>
        <dbReference type="Google" id="ProtNLM"/>
    </source>
</evidence>
<organism evidence="2 3">
    <name type="scientific">Kineococcus glutinatus</name>
    <dbReference type="NCBI Taxonomy" id="1070872"/>
    <lineage>
        <taxon>Bacteria</taxon>
        <taxon>Bacillati</taxon>
        <taxon>Actinomycetota</taxon>
        <taxon>Actinomycetes</taxon>
        <taxon>Kineosporiales</taxon>
        <taxon>Kineosporiaceae</taxon>
        <taxon>Kineococcus</taxon>
    </lineage>
</organism>
<name>A0ABP9H920_9ACTN</name>
<dbReference type="RefSeq" id="WP_345710687.1">
    <property type="nucleotide sequence ID" value="NZ_BAABIL010000051.1"/>
</dbReference>
<comment type="caution">
    <text evidence="2">The sequence shown here is derived from an EMBL/GenBank/DDBJ whole genome shotgun (WGS) entry which is preliminary data.</text>
</comment>
<keyword evidence="1" id="KW-0812">Transmembrane</keyword>
<feature type="transmembrane region" description="Helical" evidence="1">
    <location>
        <begin position="51"/>
        <end position="71"/>
    </location>
</feature>
<reference evidence="3" key="1">
    <citation type="journal article" date="2019" name="Int. J. Syst. Evol. Microbiol.">
        <title>The Global Catalogue of Microorganisms (GCM) 10K type strain sequencing project: providing services to taxonomists for standard genome sequencing and annotation.</title>
        <authorList>
            <consortium name="The Broad Institute Genomics Platform"/>
            <consortium name="The Broad Institute Genome Sequencing Center for Infectious Disease"/>
            <person name="Wu L."/>
            <person name="Ma J."/>
        </authorList>
    </citation>
    <scope>NUCLEOTIDE SEQUENCE [LARGE SCALE GENOMIC DNA]</scope>
    <source>
        <strain evidence="3">JCM 18126</strain>
    </source>
</reference>
<dbReference type="Proteomes" id="UP001501195">
    <property type="component" value="Unassembled WGS sequence"/>
</dbReference>
<feature type="transmembrane region" description="Helical" evidence="1">
    <location>
        <begin position="186"/>
        <end position="204"/>
    </location>
</feature>
<feature type="transmembrane region" description="Helical" evidence="1">
    <location>
        <begin position="26"/>
        <end position="45"/>
    </location>
</feature>
<dbReference type="EMBL" id="BAABIL010000051">
    <property type="protein sequence ID" value="GAA4964443.1"/>
    <property type="molecule type" value="Genomic_DNA"/>
</dbReference>
<proteinExistence type="predicted"/>
<feature type="transmembrane region" description="Helical" evidence="1">
    <location>
        <begin position="145"/>
        <end position="174"/>
    </location>
</feature>
<keyword evidence="3" id="KW-1185">Reference proteome</keyword>
<sequence length="205" mass="21484">MSGPTMIGRETEASTSLRVARVLSEVLAPWICAAVMPPVVAAMTTTPWWKGALHGLLVTALAAAVPYAVVARQVRTGRLSDRHISRREDRPRLLAMAVGCVLVALLVVRLLGASTSMQVFVLLMLASVGVGAVISRVWKVSMHALVLAASVTVLVGLRPALAPLAVLVPLVGWARWRETHHSPSQVVTGAALGLALAAGALAFTP</sequence>
<feature type="transmembrane region" description="Helical" evidence="1">
    <location>
        <begin position="92"/>
        <end position="111"/>
    </location>
</feature>
<evidence type="ECO:0000313" key="3">
    <source>
        <dbReference type="Proteomes" id="UP001501195"/>
    </source>
</evidence>
<evidence type="ECO:0000313" key="2">
    <source>
        <dbReference type="EMBL" id="GAA4964443.1"/>
    </source>
</evidence>
<evidence type="ECO:0000256" key="1">
    <source>
        <dbReference type="SAM" id="Phobius"/>
    </source>
</evidence>
<gene>
    <name evidence="2" type="ORF">GCM10023225_04420</name>
</gene>
<accession>A0ABP9H920</accession>
<keyword evidence="1" id="KW-1133">Transmembrane helix</keyword>